<dbReference type="Pfam" id="PF00665">
    <property type="entry name" value="rve"/>
    <property type="match status" value="1"/>
</dbReference>
<dbReference type="InterPro" id="IPR054353">
    <property type="entry name" value="IstA-like_C"/>
</dbReference>
<dbReference type="Proteomes" id="UP000014216">
    <property type="component" value="Unassembled WGS sequence"/>
</dbReference>
<reference evidence="7 8" key="1">
    <citation type="journal article" date="2013" name="Genome Announc.">
        <title>Draft Genome Sequence of Desulfotignum phosphitoxidans DSM 13687 Strain FiPS-3.</title>
        <authorList>
            <person name="Poehlein A."/>
            <person name="Daniel R."/>
            <person name="Simeonova D.D."/>
        </authorList>
    </citation>
    <scope>NUCLEOTIDE SEQUENCE [LARGE SCALE GENOMIC DNA]</scope>
    <source>
        <strain evidence="7 8">DSM 13687</strain>
    </source>
</reference>
<evidence type="ECO:0000259" key="5">
    <source>
        <dbReference type="PROSITE" id="PS50531"/>
    </source>
</evidence>
<dbReference type="PROSITE" id="PS50994">
    <property type="entry name" value="INTEGRASE"/>
    <property type="match status" value="1"/>
</dbReference>
<evidence type="ECO:0000259" key="6">
    <source>
        <dbReference type="PROSITE" id="PS50994"/>
    </source>
</evidence>
<comment type="caution">
    <text evidence="7">The sequence shown here is derived from an EMBL/GenBank/DDBJ whole genome shotgun (WGS) entry which is preliminary data.</text>
</comment>
<keyword evidence="3" id="KW-0238">DNA-binding</keyword>
<comment type="similarity">
    <text evidence="1">Belongs to the transposase IS21/IS408/IS1162 family.</text>
</comment>
<dbReference type="EMBL" id="APJX01000003">
    <property type="protein sequence ID" value="EMS79977.1"/>
    <property type="molecule type" value="Genomic_DNA"/>
</dbReference>
<dbReference type="PANTHER" id="PTHR35004">
    <property type="entry name" value="TRANSPOSASE RV3428C-RELATED"/>
    <property type="match status" value="1"/>
</dbReference>
<dbReference type="InterPro" id="IPR012337">
    <property type="entry name" value="RNaseH-like_sf"/>
</dbReference>
<dbReference type="GO" id="GO:0032196">
    <property type="term" value="P:transposition"/>
    <property type="evidence" value="ECO:0007669"/>
    <property type="project" value="UniProtKB-KW"/>
</dbReference>
<dbReference type="AlphaFoldDB" id="S0G5V6"/>
<keyword evidence="8" id="KW-1185">Reference proteome</keyword>
<sequence length="489" mass="57007">MIDKRTVFEIHRLNNMQFSIRQIARQLGLDRGSVKKYLEQPDITCQKKPGRVSKLDPYRDLIREMVNDYPQIKAPVVLQHIRVKGFTGEITIVRDYLKQIRHDKKQAFIRFESRPGEQFQIDWGHFGSLTYGKSSRKLYALAVIESHSRMLFVVFTHSQNQATLHRCLVAAFLYFGGTPGELVVDNMVTAVIERVGSMIRFNEAFLDFLRHFGITPKACNVRAPHEKGKVENSIRYLRNNFWPLRKFTDLDDVNHQVLAWLDTTANQRVHQTTGEKPVDRFVKDALNPLPDPLPDYRETETLRVYKDFGVRFDTNVYTVPPRLVGKSVILKADSRTISIYYKEKQVAAHTRKWEKNLRIDLPAHKEQVRKLRKRILMDRQMMVFMSLGQEAVDYLEKLTDASQPLKKTVSHLLQLQDKYGASSLIYALRKALAHKLYGSEYVENILHQEMARAVRHRPVELKNEDLNQIRLPQPNLAEYDALALSRRKK</sequence>
<keyword evidence="4" id="KW-0233">DNA recombination</keyword>
<dbReference type="PROSITE" id="PS50531">
    <property type="entry name" value="HTH_IS21"/>
    <property type="match status" value="1"/>
</dbReference>
<accession>S0G5V6</accession>
<dbReference type="Gene3D" id="3.30.420.10">
    <property type="entry name" value="Ribonuclease H-like superfamily/Ribonuclease H"/>
    <property type="match status" value="1"/>
</dbReference>
<organism evidence="7 8">
    <name type="scientific">Desulfotignum phosphitoxidans DSM 13687</name>
    <dbReference type="NCBI Taxonomy" id="1286635"/>
    <lineage>
        <taxon>Bacteria</taxon>
        <taxon>Pseudomonadati</taxon>
        <taxon>Thermodesulfobacteriota</taxon>
        <taxon>Desulfobacteria</taxon>
        <taxon>Desulfobacterales</taxon>
        <taxon>Desulfobacteraceae</taxon>
        <taxon>Desulfotignum</taxon>
    </lineage>
</organism>
<dbReference type="GO" id="GO:0015074">
    <property type="term" value="P:DNA integration"/>
    <property type="evidence" value="ECO:0007669"/>
    <property type="project" value="InterPro"/>
</dbReference>
<evidence type="ECO:0000256" key="1">
    <source>
        <dbReference type="ARBA" id="ARBA00009277"/>
    </source>
</evidence>
<dbReference type="OrthoDB" id="9798623at2"/>
<evidence type="ECO:0000256" key="3">
    <source>
        <dbReference type="ARBA" id="ARBA00023125"/>
    </source>
</evidence>
<protein>
    <submittedName>
        <fullName evidence="7">Intergrase for insertion sequence element IS5376</fullName>
    </submittedName>
</protein>
<keyword evidence="2" id="KW-0815">Transposition</keyword>
<dbReference type="Pfam" id="PF22483">
    <property type="entry name" value="Mu-transpos_C_2"/>
    <property type="match status" value="1"/>
</dbReference>
<feature type="domain" description="Integrase catalytic" evidence="6">
    <location>
        <begin position="111"/>
        <end position="285"/>
    </location>
</feature>
<evidence type="ECO:0000256" key="2">
    <source>
        <dbReference type="ARBA" id="ARBA00022578"/>
    </source>
</evidence>
<dbReference type="SUPFAM" id="SSF53098">
    <property type="entry name" value="Ribonuclease H-like"/>
    <property type="match status" value="1"/>
</dbReference>
<dbReference type="InterPro" id="IPR036397">
    <property type="entry name" value="RNaseH_sf"/>
</dbReference>
<evidence type="ECO:0000256" key="4">
    <source>
        <dbReference type="ARBA" id="ARBA00023172"/>
    </source>
</evidence>
<evidence type="ECO:0000313" key="7">
    <source>
        <dbReference type="EMBL" id="EMS79977.1"/>
    </source>
</evidence>
<evidence type="ECO:0000313" key="8">
    <source>
        <dbReference type="Proteomes" id="UP000014216"/>
    </source>
</evidence>
<dbReference type="Gene3D" id="1.10.10.60">
    <property type="entry name" value="Homeodomain-like"/>
    <property type="match status" value="1"/>
</dbReference>
<dbReference type="GO" id="GO:0003677">
    <property type="term" value="F:DNA binding"/>
    <property type="evidence" value="ECO:0007669"/>
    <property type="project" value="UniProtKB-KW"/>
</dbReference>
<dbReference type="GO" id="GO:0006310">
    <property type="term" value="P:DNA recombination"/>
    <property type="evidence" value="ECO:0007669"/>
    <property type="project" value="UniProtKB-KW"/>
</dbReference>
<proteinExistence type="inferred from homology"/>
<dbReference type="PANTHER" id="PTHR35004:SF6">
    <property type="entry name" value="TRANSPOSASE"/>
    <property type="match status" value="1"/>
</dbReference>
<dbReference type="NCBIfam" id="NF033546">
    <property type="entry name" value="transpos_IS21"/>
    <property type="match status" value="1"/>
</dbReference>
<dbReference type="RefSeq" id="WP_006965305.1">
    <property type="nucleotide sequence ID" value="NZ_APJX01000003.1"/>
</dbReference>
<dbReference type="InterPro" id="IPR017894">
    <property type="entry name" value="HTH_IS21_transposase_type"/>
</dbReference>
<gene>
    <name evidence="7" type="primary">istA</name>
    <name evidence="7" type="ORF">Dpo_3c01190</name>
</gene>
<feature type="domain" description="HTH IS21-type" evidence="5">
    <location>
        <begin position="5"/>
        <end position="66"/>
    </location>
</feature>
<dbReference type="InterPro" id="IPR001584">
    <property type="entry name" value="Integrase_cat-core"/>
</dbReference>
<name>S0G5V6_9BACT</name>